<name>A0A328ASR9_9CAUL</name>
<comment type="caution">
    <text evidence="1">The sequence shown here is derived from an EMBL/GenBank/DDBJ whole genome shotgun (WGS) entry which is preliminary data.</text>
</comment>
<dbReference type="EMBL" id="QFYQ01000001">
    <property type="protein sequence ID" value="RAK55968.1"/>
    <property type="molecule type" value="Genomic_DNA"/>
</dbReference>
<dbReference type="Proteomes" id="UP000249254">
    <property type="component" value="Unassembled WGS sequence"/>
</dbReference>
<gene>
    <name evidence="1" type="ORF">DJ017_16350</name>
</gene>
<sequence length="82" mass="8885">MIKSRILAPEYLGRAAQSFAAAAASPLPQVRLRHQFAASVWLDLAVFEDQRTSHLQAVAVRLLAQAAARRSAQSPETSPCIT</sequence>
<proteinExistence type="predicted"/>
<evidence type="ECO:0000313" key="2">
    <source>
        <dbReference type="Proteomes" id="UP000249254"/>
    </source>
</evidence>
<accession>A0A328ASR9</accession>
<reference evidence="2" key="1">
    <citation type="submission" date="2018-05" db="EMBL/GenBank/DDBJ databases">
        <authorList>
            <person name="Li X."/>
        </authorList>
    </citation>
    <scope>NUCLEOTIDE SEQUENCE [LARGE SCALE GENOMIC DNA]</scope>
    <source>
        <strain evidence="2">LX32</strain>
    </source>
</reference>
<evidence type="ECO:0000313" key="1">
    <source>
        <dbReference type="EMBL" id="RAK55968.1"/>
    </source>
</evidence>
<protein>
    <submittedName>
        <fullName evidence="1">Uncharacterized protein</fullName>
    </submittedName>
</protein>
<organism evidence="1 2">
    <name type="scientific">Phenylobacterium soli</name>
    <dbReference type="NCBI Taxonomy" id="2170551"/>
    <lineage>
        <taxon>Bacteria</taxon>
        <taxon>Pseudomonadati</taxon>
        <taxon>Pseudomonadota</taxon>
        <taxon>Alphaproteobacteria</taxon>
        <taxon>Caulobacterales</taxon>
        <taxon>Caulobacteraceae</taxon>
        <taxon>Phenylobacterium</taxon>
    </lineage>
</organism>
<keyword evidence="2" id="KW-1185">Reference proteome</keyword>
<dbReference type="AlphaFoldDB" id="A0A328ASR9"/>